<reference evidence="1 2" key="1">
    <citation type="submission" date="2013-09" db="EMBL/GenBank/DDBJ databases">
        <title>Genome sequencing of Arenimonas composti.</title>
        <authorList>
            <person name="Chen F."/>
            <person name="Wang G."/>
        </authorList>
    </citation>
    <scope>NUCLEOTIDE SEQUENCE [LARGE SCALE GENOMIC DNA]</scope>
    <source>
        <strain evidence="1 2">TR7-09</strain>
    </source>
</reference>
<comment type="caution">
    <text evidence="1">The sequence shown here is derived from an EMBL/GenBank/DDBJ whole genome shotgun (WGS) entry which is preliminary data.</text>
</comment>
<dbReference type="EMBL" id="AWXU01000091">
    <property type="protein sequence ID" value="KFN45532.1"/>
    <property type="molecule type" value="Genomic_DNA"/>
</dbReference>
<dbReference type="Proteomes" id="UP000029391">
    <property type="component" value="Unassembled WGS sequence"/>
</dbReference>
<evidence type="ECO:0000313" key="1">
    <source>
        <dbReference type="EMBL" id="KFN45532.1"/>
    </source>
</evidence>
<proteinExistence type="predicted"/>
<organism evidence="1 2">
    <name type="scientific">Arenimonas composti TR7-09 = DSM 18010</name>
    <dbReference type="NCBI Taxonomy" id="1121013"/>
    <lineage>
        <taxon>Bacteria</taxon>
        <taxon>Pseudomonadati</taxon>
        <taxon>Pseudomonadota</taxon>
        <taxon>Gammaproteobacteria</taxon>
        <taxon>Lysobacterales</taxon>
        <taxon>Lysobacteraceae</taxon>
        <taxon>Arenimonas</taxon>
    </lineage>
</organism>
<protein>
    <submittedName>
        <fullName evidence="1">Uncharacterized protein</fullName>
    </submittedName>
</protein>
<dbReference type="AlphaFoldDB" id="A0A091B1W1"/>
<gene>
    <name evidence="1" type="ORF">P873_14650</name>
</gene>
<sequence length="103" mass="11630">MASAADFRDAFLKSLIVGYDWECSSHFAEIALRRVDSPDRKFRIEGLSACAVFEDFASQYISQCTLLQDQDGIYLCLDPHIEGRRSDKDNYWLVGASVAECPN</sequence>
<keyword evidence="2" id="KW-1185">Reference proteome</keyword>
<accession>A0A091B1W1</accession>
<name>A0A091B1W1_9GAMM</name>
<evidence type="ECO:0000313" key="2">
    <source>
        <dbReference type="Proteomes" id="UP000029391"/>
    </source>
</evidence>